<dbReference type="EMBL" id="OX359471">
    <property type="protein sequence ID" value="CAI3971320.1"/>
    <property type="molecule type" value="Genomic_DNA"/>
</dbReference>
<reference evidence="1" key="1">
    <citation type="submission" date="2022-10" db="EMBL/GenBank/DDBJ databases">
        <authorList>
            <person name="Meaden S."/>
        </authorList>
    </citation>
    <scope>NUCLEOTIDE SEQUENCE</scope>
</reference>
<protein>
    <submittedName>
        <fullName evidence="1">Uncharacterized protein</fullName>
    </submittedName>
</protein>
<organism evidence="1">
    <name type="scientific">Variovorax phage VAC_51</name>
    <dbReference type="NCBI Taxonomy" id="2985242"/>
    <lineage>
        <taxon>Viruses</taxon>
        <taxon>Duplodnaviria</taxon>
        <taxon>Heunggongvirae</taxon>
        <taxon>Uroviricota</taxon>
        <taxon>Caudoviricetes</taxon>
        <taxon>Autographivirales</taxon>
        <taxon>Autoscriptoviridae</taxon>
        <taxon>Trelivelvirus</taxon>
        <taxon>Trelivelvirus VAC51</taxon>
    </lineage>
</organism>
<name>A0A9N6ZF54_9CAUD</name>
<evidence type="ECO:0000313" key="1">
    <source>
        <dbReference type="EMBL" id="CAI3971320.1"/>
    </source>
</evidence>
<proteinExistence type="predicted"/>
<accession>A0A9N6ZF54</accession>
<sequence length="57" mass="6036">MALQNRTSEQRLYLANALARAEALVRNNVQAGPVNYPTDVQAALVAAKTVLDLAVAA</sequence>
<gene>
    <name evidence="1" type="ORF">VAC51_00009</name>
</gene>